<dbReference type="GO" id="GO:0000981">
    <property type="term" value="F:DNA-binding transcription factor activity, RNA polymerase II-specific"/>
    <property type="evidence" value="ECO:0007669"/>
    <property type="project" value="InterPro"/>
</dbReference>
<dbReference type="PROSITE" id="PS00027">
    <property type="entry name" value="HOMEOBOX_1"/>
    <property type="match status" value="1"/>
</dbReference>
<accession>A0A0L7LKL6</accession>
<evidence type="ECO:0000259" key="7">
    <source>
        <dbReference type="PROSITE" id="PS50071"/>
    </source>
</evidence>
<dbReference type="SUPFAM" id="SSF46689">
    <property type="entry name" value="Homeodomain-like"/>
    <property type="match status" value="1"/>
</dbReference>
<dbReference type="Gene3D" id="1.10.10.60">
    <property type="entry name" value="Homeodomain-like"/>
    <property type="match status" value="1"/>
</dbReference>
<dbReference type="Pfam" id="PF00046">
    <property type="entry name" value="Homeodomain"/>
    <property type="match status" value="1"/>
</dbReference>
<dbReference type="GO" id="GO:0005634">
    <property type="term" value="C:nucleus"/>
    <property type="evidence" value="ECO:0007669"/>
    <property type="project" value="UniProtKB-SubCell"/>
</dbReference>
<keyword evidence="3 5" id="KW-0371">Homeobox</keyword>
<dbReference type="PROSITE" id="PS50071">
    <property type="entry name" value="HOMEOBOX_2"/>
    <property type="match status" value="1"/>
</dbReference>
<dbReference type="InterPro" id="IPR009057">
    <property type="entry name" value="Homeodomain-like_sf"/>
</dbReference>
<keyword evidence="4 5" id="KW-0539">Nucleus</keyword>
<comment type="caution">
    <text evidence="8">The sequence shown here is derived from an EMBL/GenBank/DDBJ whole genome shotgun (WGS) entry which is preliminary data.</text>
</comment>
<evidence type="ECO:0000256" key="2">
    <source>
        <dbReference type="ARBA" id="ARBA00023125"/>
    </source>
</evidence>
<dbReference type="CDD" id="cd00086">
    <property type="entry name" value="homeodomain"/>
    <property type="match status" value="1"/>
</dbReference>
<name>A0A0L7LKL6_OPEBR</name>
<dbReference type="STRING" id="104452.A0A0L7LKL6"/>
<feature type="DNA-binding region" description="Homeobox" evidence="5">
    <location>
        <begin position="18"/>
        <end position="77"/>
    </location>
</feature>
<evidence type="ECO:0000256" key="1">
    <source>
        <dbReference type="ARBA" id="ARBA00004123"/>
    </source>
</evidence>
<evidence type="ECO:0000256" key="6">
    <source>
        <dbReference type="RuleBase" id="RU000682"/>
    </source>
</evidence>
<evidence type="ECO:0000256" key="3">
    <source>
        <dbReference type="ARBA" id="ARBA00023155"/>
    </source>
</evidence>
<dbReference type="InterPro" id="IPR017970">
    <property type="entry name" value="Homeobox_CS"/>
</dbReference>
<evidence type="ECO:0000256" key="4">
    <source>
        <dbReference type="ARBA" id="ARBA00023242"/>
    </source>
</evidence>
<evidence type="ECO:0000313" key="9">
    <source>
        <dbReference type="Proteomes" id="UP000037510"/>
    </source>
</evidence>
<organism evidence="8 9">
    <name type="scientific">Operophtera brumata</name>
    <name type="common">Winter moth</name>
    <name type="synonym">Phalaena brumata</name>
    <dbReference type="NCBI Taxonomy" id="104452"/>
    <lineage>
        <taxon>Eukaryota</taxon>
        <taxon>Metazoa</taxon>
        <taxon>Ecdysozoa</taxon>
        <taxon>Arthropoda</taxon>
        <taxon>Hexapoda</taxon>
        <taxon>Insecta</taxon>
        <taxon>Pterygota</taxon>
        <taxon>Neoptera</taxon>
        <taxon>Endopterygota</taxon>
        <taxon>Lepidoptera</taxon>
        <taxon>Glossata</taxon>
        <taxon>Ditrysia</taxon>
        <taxon>Geometroidea</taxon>
        <taxon>Geometridae</taxon>
        <taxon>Larentiinae</taxon>
        <taxon>Operophtera</taxon>
    </lineage>
</organism>
<proteinExistence type="predicted"/>
<gene>
    <name evidence="8" type="ORF">OBRU01_06972</name>
</gene>
<dbReference type="PANTHER" id="PTHR24339:SF28">
    <property type="entry name" value="E5-RELATED"/>
    <property type="match status" value="1"/>
</dbReference>
<protein>
    <submittedName>
        <fullName evidence="8">Hox cluster protein ShxD</fullName>
    </submittedName>
</protein>
<dbReference type="PANTHER" id="PTHR24339">
    <property type="entry name" value="HOMEOBOX PROTEIN EMX-RELATED"/>
    <property type="match status" value="1"/>
</dbReference>
<keyword evidence="9" id="KW-1185">Reference proteome</keyword>
<feature type="domain" description="Homeobox" evidence="7">
    <location>
        <begin position="16"/>
        <end position="76"/>
    </location>
</feature>
<sequence length="205" mass="24026">MNVVIPTATGNFKAIVKRKRKRTVFRTDQVEAMEEVFTQKPYVTKEDRKALVDSLQISDKSVKVWFQNRRLKIKKGDDQYFSEEEHRSSPGLDRLDYVESKIHERTNEFGYVTLDDRIMNDLVQLIDDYMHRPKPDSSMEETKMEVADISIEEAKMKYESIPVYEPISPASTIDNSNEESSWECQSPVVYEYLQRLIDIESIISQ</sequence>
<evidence type="ECO:0000256" key="5">
    <source>
        <dbReference type="PROSITE-ProRule" id="PRU00108"/>
    </source>
</evidence>
<dbReference type="InterPro" id="IPR050877">
    <property type="entry name" value="EMX-VAX-Noto_Homeobox_TFs"/>
</dbReference>
<reference evidence="8 9" key="1">
    <citation type="journal article" date="2015" name="Genome Biol. Evol.">
        <title>The genome of winter moth (Operophtera brumata) provides a genomic perspective on sexual dimorphism and phenology.</title>
        <authorList>
            <person name="Derks M.F."/>
            <person name="Smit S."/>
            <person name="Salis L."/>
            <person name="Schijlen E."/>
            <person name="Bossers A."/>
            <person name="Mateman C."/>
            <person name="Pijl A.S."/>
            <person name="de Ridder D."/>
            <person name="Groenen M.A."/>
            <person name="Visser M.E."/>
            <person name="Megens H.J."/>
        </authorList>
    </citation>
    <scope>NUCLEOTIDE SEQUENCE [LARGE SCALE GENOMIC DNA]</scope>
    <source>
        <strain evidence="8">WM2013NL</strain>
        <tissue evidence="8">Head and thorax</tissue>
    </source>
</reference>
<dbReference type="GO" id="GO:0000978">
    <property type="term" value="F:RNA polymerase II cis-regulatory region sequence-specific DNA binding"/>
    <property type="evidence" value="ECO:0007669"/>
    <property type="project" value="TreeGrafter"/>
</dbReference>
<dbReference type="InterPro" id="IPR001356">
    <property type="entry name" value="HD"/>
</dbReference>
<dbReference type="SMART" id="SM00389">
    <property type="entry name" value="HOX"/>
    <property type="match status" value="1"/>
</dbReference>
<comment type="subcellular location">
    <subcellularLocation>
        <location evidence="1 5 6">Nucleus</location>
    </subcellularLocation>
</comment>
<dbReference type="AlphaFoldDB" id="A0A0L7LKL6"/>
<keyword evidence="2 5" id="KW-0238">DNA-binding</keyword>
<dbReference type="EMBL" id="JTDY01000835">
    <property type="protein sequence ID" value="KOB75731.1"/>
    <property type="molecule type" value="Genomic_DNA"/>
</dbReference>
<evidence type="ECO:0000313" key="8">
    <source>
        <dbReference type="EMBL" id="KOB75731.1"/>
    </source>
</evidence>
<dbReference type="Proteomes" id="UP000037510">
    <property type="component" value="Unassembled WGS sequence"/>
</dbReference>